<proteinExistence type="inferred from homology"/>
<dbReference type="Gene3D" id="3.30.470.10">
    <property type="match status" value="1"/>
</dbReference>
<dbReference type="SUPFAM" id="SSF56752">
    <property type="entry name" value="D-aminoacid aminotransferase-like PLP-dependent enzymes"/>
    <property type="match status" value="1"/>
</dbReference>
<dbReference type="InterPro" id="IPR001544">
    <property type="entry name" value="Aminotrans_IV"/>
</dbReference>
<name>A0A0B8PEL9_9VIBR</name>
<dbReference type="EMBL" id="BBSA01000019">
    <property type="protein sequence ID" value="GAM65375.1"/>
    <property type="molecule type" value="Genomic_DNA"/>
</dbReference>
<comment type="caution">
    <text evidence="3">The sequence shown here is derived from an EMBL/GenBank/DDBJ whole genome shotgun (WGS) entry which is preliminary data.</text>
</comment>
<dbReference type="GO" id="GO:0005829">
    <property type="term" value="C:cytosol"/>
    <property type="evidence" value="ECO:0007669"/>
    <property type="project" value="TreeGrafter"/>
</dbReference>
<dbReference type="InterPro" id="IPR043131">
    <property type="entry name" value="BCAT-like_N"/>
</dbReference>
<organism evidence="3 4">
    <name type="scientific">Vibrio ishigakensis</name>
    <dbReference type="NCBI Taxonomy" id="1481914"/>
    <lineage>
        <taxon>Bacteria</taxon>
        <taxon>Pseudomonadati</taxon>
        <taxon>Pseudomonadota</taxon>
        <taxon>Gammaproteobacteria</taxon>
        <taxon>Vibrionales</taxon>
        <taxon>Vibrionaceae</taxon>
        <taxon>Vibrio</taxon>
    </lineage>
</organism>
<dbReference type="GO" id="GO:0009099">
    <property type="term" value="P:L-valine biosynthetic process"/>
    <property type="evidence" value="ECO:0007669"/>
    <property type="project" value="TreeGrafter"/>
</dbReference>
<sequence>MAKKTADYIWFNGEMVPWAEANVHVLTHAMHYGTSVFEGVRCYNTPKGPIVFRHLEHAKRLKDSAKIYRFPIPYSVEEIMEATRETLRQNKLDSAYIRPLGFVGNVGLGVCPPVDTEMD</sequence>
<evidence type="ECO:0000313" key="4">
    <source>
        <dbReference type="Proteomes" id="UP000031670"/>
    </source>
</evidence>
<dbReference type="GO" id="GO:0004084">
    <property type="term" value="F:branched-chain-amino-acid transaminase activity"/>
    <property type="evidence" value="ECO:0007669"/>
    <property type="project" value="TreeGrafter"/>
</dbReference>
<reference evidence="3 4" key="1">
    <citation type="submission" date="2015-01" db="EMBL/GenBank/DDBJ databases">
        <title>Vibrio sp. C5 JCM 19232 whole genome shotgun sequence.</title>
        <authorList>
            <person name="Sawabe T."/>
            <person name="Meirelles P."/>
            <person name="Feng G."/>
            <person name="Sayaka M."/>
            <person name="Hattori M."/>
            <person name="Ohkuma M."/>
        </authorList>
    </citation>
    <scope>NUCLEOTIDE SEQUENCE [LARGE SCALE GENOMIC DNA]</scope>
    <source>
        <strain evidence="3 4">JCM19232</strain>
    </source>
</reference>
<dbReference type="PANTHER" id="PTHR42743:SF11">
    <property type="entry name" value="AMINODEOXYCHORISMATE LYASE"/>
    <property type="match status" value="1"/>
</dbReference>
<comment type="similarity">
    <text evidence="2">Belongs to the class-IV pyridoxal-phosphate-dependent aminotransferase family.</text>
</comment>
<dbReference type="FunFam" id="3.30.470.10:FF:000001">
    <property type="entry name" value="Branched-chain-amino-acid aminotransferase"/>
    <property type="match status" value="1"/>
</dbReference>
<dbReference type="Pfam" id="PF01063">
    <property type="entry name" value="Aminotran_4"/>
    <property type="match status" value="1"/>
</dbReference>
<evidence type="ECO:0000256" key="2">
    <source>
        <dbReference type="ARBA" id="ARBA00009320"/>
    </source>
</evidence>
<dbReference type="Proteomes" id="UP000031670">
    <property type="component" value="Unassembled WGS sequence"/>
</dbReference>
<dbReference type="InterPro" id="IPR036038">
    <property type="entry name" value="Aminotransferase-like"/>
</dbReference>
<dbReference type="InterPro" id="IPR050571">
    <property type="entry name" value="Class-IV_PLP-Dep_Aminotrnsfr"/>
</dbReference>
<reference evidence="3 4" key="2">
    <citation type="submission" date="2015-01" db="EMBL/GenBank/DDBJ databases">
        <authorList>
            <consortium name="NBRP consortium"/>
            <person name="Sawabe T."/>
            <person name="Meirelles P."/>
            <person name="Feng G."/>
            <person name="Sayaka M."/>
            <person name="Hattori M."/>
            <person name="Ohkuma M."/>
        </authorList>
    </citation>
    <scope>NUCLEOTIDE SEQUENCE [LARGE SCALE GENOMIC DNA]</scope>
    <source>
        <strain evidence="3 4">JCM19232</strain>
    </source>
</reference>
<accession>A0A0B8PEL9</accession>
<gene>
    <name evidence="3" type="ORF">JCM19232_2975</name>
</gene>
<dbReference type="GO" id="GO:0009098">
    <property type="term" value="P:L-leucine biosynthetic process"/>
    <property type="evidence" value="ECO:0007669"/>
    <property type="project" value="TreeGrafter"/>
</dbReference>
<keyword evidence="3" id="KW-0032">Aminotransferase</keyword>
<protein>
    <submittedName>
        <fullName evidence="3">Branched-chain amino acid aminotransferase</fullName>
    </submittedName>
</protein>
<dbReference type="GO" id="GO:0006532">
    <property type="term" value="P:aspartate biosynthetic process"/>
    <property type="evidence" value="ECO:0007669"/>
    <property type="project" value="TreeGrafter"/>
</dbReference>
<keyword evidence="3" id="KW-0808">Transferase</keyword>
<dbReference type="AlphaFoldDB" id="A0A0B8PEL9"/>
<evidence type="ECO:0000313" key="3">
    <source>
        <dbReference type="EMBL" id="GAM65375.1"/>
    </source>
</evidence>
<dbReference type="PANTHER" id="PTHR42743">
    <property type="entry name" value="AMINO-ACID AMINOTRANSFERASE"/>
    <property type="match status" value="1"/>
</dbReference>
<evidence type="ECO:0000256" key="1">
    <source>
        <dbReference type="ARBA" id="ARBA00003109"/>
    </source>
</evidence>
<comment type="function">
    <text evidence="1">Acts on leucine, isoleucine and valine.</text>
</comment>